<dbReference type="Pfam" id="PF07701">
    <property type="entry name" value="HNOBA"/>
    <property type="match status" value="1"/>
</dbReference>
<dbReference type="InterPro" id="IPR003018">
    <property type="entry name" value="GAF"/>
</dbReference>
<dbReference type="SUPFAM" id="SSF52172">
    <property type="entry name" value="CheY-like"/>
    <property type="match status" value="1"/>
</dbReference>
<dbReference type="Gene3D" id="3.30.450.40">
    <property type="match status" value="1"/>
</dbReference>
<dbReference type="CDD" id="cd00130">
    <property type="entry name" value="PAS"/>
    <property type="match status" value="1"/>
</dbReference>
<dbReference type="InterPro" id="IPR036641">
    <property type="entry name" value="HPT_dom_sf"/>
</dbReference>
<name>A0ABR9AKU0_9BACT</name>
<evidence type="ECO:0000259" key="21">
    <source>
        <dbReference type="PROSITE" id="PS50894"/>
    </source>
</evidence>
<evidence type="ECO:0000256" key="9">
    <source>
        <dbReference type="ARBA" id="ARBA00022840"/>
    </source>
</evidence>
<dbReference type="EMBL" id="JACYTQ010000003">
    <property type="protein sequence ID" value="MBD8488972.1"/>
    <property type="molecule type" value="Genomic_DNA"/>
</dbReference>
<proteinExistence type="predicted"/>
<dbReference type="InterPro" id="IPR001789">
    <property type="entry name" value="Sig_transdc_resp-reg_receiver"/>
</dbReference>
<dbReference type="Proteomes" id="UP000647133">
    <property type="component" value="Unassembled WGS sequence"/>
</dbReference>
<dbReference type="SUPFAM" id="SSF55874">
    <property type="entry name" value="ATPase domain of HSP90 chaperone/DNA topoisomerase II/histidine kinase"/>
    <property type="match status" value="1"/>
</dbReference>
<dbReference type="SMART" id="SM00091">
    <property type="entry name" value="PAS"/>
    <property type="match status" value="2"/>
</dbReference>
<evidence type="ECO:0000256" key="2">
    <source>
        <dbReference type="ARBA" id="ARBA00004651"/>
    </source>
</evidence>
<dbReference type="InterPro" id="IPR036097">
    <property type="entry name" value="HisK_dim/P_sf"/>
</dbReference>
<dbReference type="Gene3D" id="3.30.450.20">
    <property type="entry name" value="PAS domain"/>
    <property type="match status" value="1"/>
</dbReference>
<evidence type="ECO:0000256" key="3">
    <source>
        <dbReference type="ARBA" id="ARBA00022475"/>
    </source>
</evidence>
<keyword evidence="9" id="KW-0067">ATP-binding</keyword>
<dbReference type="Pfam" id="PF13426">
    <property type="entry name" value="PAS_9"/>
    <property type="match status" value="1"/>
</dbReference>
<evidence type="ECO:0000259" key="19">
    <source>
        <dbReference type="PROSITE" id="PS50112"/>
    </source>
</evidence>
<evidence type="ECO:0000256" key="6">
    <source>
        <dbReference type="ARBA" id="ARBA00022692"/>
    </source>
</evidence>
<sequence length="1083" mass="123624">MISFNFEQFNDIFPFYMLIGKDLKITALGKSLKKLYPEILHQSFPEIFQVKIPVPAKEQSADIFKLTHQMVILNYTEDPLFDLRGQFEVISASEQLLFIGTPWFKSIEELTEKSLTIHDFANHDPSFDLLHSLKNQETISQDLKKVLETLKKQKNELKKASKEIEETALFPLQNPDPLVRIDTHGSILLANPSASKLISYTYKNRHYPHKEFWKTISKELQLNEEKQSFEIEADGKVYSFIVIPIIENNYFNIYGRDITPSVDADLALKKEVELQNILIDISSKYINIELEHVDQAIQKSLEALGEFVQADRAYIFDYDFSNETTSNTFEWCRAGIRPEIDQLQQIPLAYFPQWVEKHAKGEPFYIPDVSLLPDEGPDSLRGILEPQGVKSLITLPMIRNHKLIGFIGFDAVLKTHEFEEKERKLLFLFTQMILNITERKDSERHLKIQEEKYRNIITNMNLGILEVDNHENILYANKRFCEMAGYSLKELHGGKATDLLLEKKGHQLLEEKRNLRNQGISDNFEISVKNKAGEKKWWFVSGSPNYNDDGELIGSLGIHLDITSQKELEKELIQAKEDAEASTRAKELFLANMSHEIRTPMNAITGMINQLRKTVLDSDQTFYLNTINSAADNLLIIINDILDLSKIEAGKLSLEEIGFEPHHVLTRVMQVMGHKAEEKGIKFTNSTFDSQISNVLIGDPYRLNQILLNLISNAIKFTEKGNVDITFELISEQDDIQNIKIGISDTGIGMEEEFVKNLFKKFHQEDSSITRKFGGTGLGMSICKELVELMGGKITVSSVKNQGTSVFVLLPLLKGKAENLPTTKPNTVDTSILKDKLILVTDDNDMNRLVASTILSNYGAKILEADNGIKAIDQVEKFPVDLILMDIQMPMLDGLKATKIIRQKEITEIPIIALTAFALKGDDVKFLDQGMNDYLAKPFDEYQLLETTCKWLDNDLRNDKDKAESINKKLPDSTEKLYDLEKLKALSPGNKLFQQKMIDLFKTLSSSSMQEIKDAYKSSNREQIKKIAHRMKPSISSLGITSIQQDIRKLEEGNMSDENIQKSINKIDKVIEEVNQELEHIQL</sequence>
<feature type="domain" description="HPt" evidence="21">
    <location>
        <begin position="990"/>
        <end position="1083"/>
    </location>
</feature>
<dbReference type="Pfam" id="PF02518">
    <property type="entry name" value="HATPase_c"/>
    <property type="match status" value="1"/>
</dbReference>
<dbReference type="PRINTS" id="PR00344">
    <property type="entry name" value="BCTRLSENSOR"/>
</dbReference>
<comment type="subcellular location">
    <subcellularLocation>
        <location evidence="2">Cell membrane</location>
        <topology evidence="2">Multi-pass membrane protein</topology>
    </subcellularLocation>
</comment>
<keyword evidence="4 15" id="KW-0597">Phosphoprotein</keyword>
<dbReference type="CDD" id="cd00082">
    <property type="entry name" value="HisKA"/>
    <property type="match status" value="1"/>
</dbReference>
<evidence type="ECO:0000313" key="23">
    <source>
        <dbReference type="Proteomes" id="UP000647133"/>
    </source>
</evidence>
<keyword evidence="3" id="KW-1003">Cell membrane</keyword>
<dbReference type="PROSITE" id="PS50109">
    <property type="entry name" value="HIS_KIN"/>
    <property type="match status" value="1"/>
</dbReference>
<dbReference type="Gene3D" id="1.10.287.130">
    <property type="match status" value="1"/>
</dbReference>
<dbReference type="Pfam" id="PF00512">
    <property type="entry name" value="HisKA"/>
    <property type="match status" value="1"/>
</dbReference>
<comment type="catalytic activity">
    <reaction evidence="1">
        <text>ATP + protein L-histidine = ADP + protein N-phospho-L-histidine.</text>
        <dbReference type="EC" id="2.7.13.3"/>
    </reaction>
</comment>
<dbReference type="CDD" id="cd17546">
    <property type="entry name" value="REC_hyHK_CKI1_RcsC-like"/>
    <property type="match status" value="1"/>
</dbReference>
<evidence type="ECO:0000256" key="15">
    <source>
        <dbReference type="PROSITE-ProRule" id="PRU00169"/>
    </source>
</evidence>
<dbReference type="Pfam" id="PF00072">
    <property type="entry name" value="Response_reg"/>
    <property type="match status" value="1"/>
</dbReference>
<keyword evidence="5" id="KW-0808">Transferase</keyword>
<dbReference type="InterPro" id="IPR003594">
    <property type="entry name" value="HATPase_dom"/>
</dbReference>
<evidence type="ECO:0000256" key="7">
    <source>
        <dbReference type="ARBA" id="ARBA00022741"/>
    </source>
</evidence>
<dbReference type="PROSITE" id="PS50113">
    <property type="entry name" value="PAC"/>
    <property type="match status" value="1"/>
</dbReference>
<dbReference type="InterPro" id="IPR003661">
    <property type="entry name" value="HisK_dim/P_dom"/>
</dbReference>
<evidence type="ECO:0000259" key="18">
    <source>
        <dbReference type="PROSITE" id="PS50110"/>
    </source>
</evidence>
<dbReference type="InterPro" id="IPR008207">
    <property type="entry name" value="Sig_transdc_His_kin_Hpt_dom"/>
</dbReference>
<dbReference type="SUPFAM" id="SSF55785">
    <property type="entry name" value="PYP-like sensor domain (PAS domain)"/>
    <property type="match status" value="1"/>
</dbReference>
<feature type="domain" description="Histidine kinase" evidence="17">
    <location>
        <begin position="592"/>
        <end position="814"/>
    </location>
</feature>
<feature type="modified residue" description="Phosphohistidine" evidence="14">
    <location>
        <position position="1029"/>
    </location>
</feature>
<evidence type="ECO:0000256" key="16">
    <source>
        <dbReference type="SAM" id="Coils"/>
    </source>
</evidence>
<dbReference type="SMART" id="SM00448">
    <property type="entry name" value="REC"/>
    <property type="match status" value="1"/>
</dbReference>
<dbReference type="Gene3D" id="1.20.120.160">
    <property type="entry name" value="HPT domain"/>
    <property type="match status" value="1"/>
</dbReference>
<dbReference type="InterPro" id="IPR005467">
    <property type="entry name" value="His_kinase_dom"/>
</dbReference>
<dbReference type="Gene3D" id="3.30.450.260">
    <property type="entry name" value="Haem NO binding associated domain"/>
    <property type="match status" value="1"/>
</dbReference>
<keyword evidence="16" id="KW-0175">Coiled coil</keyword>
<dbReference type="SUPFAM" id="SSF47226">
    <property type="entry name" value="Histidine-containing phosphotransfer domain, HPT domain"/>
    <property type="match status" value="1"/>
</dbReference>
<dbReference type="PROSITE" id="PS50110">
    <property type="entry name" value="RESPONSE_REGULATORY"/>
    <property type="match status" value="1"/>
</dbReference>
<dbReference type="InterPro" id="IPR000014">
    <property type="entry name" value="PAS"/>
</dbReference>
<dbReference type="InterPro" id="IPR004358">
    <property type="entry name" value="Sig_transdc_His_kin-like_C"/>
</dbReference>
<evidence type="ECO:0000259" key="20">
    <source>
        <dbReference type="PROSITE" id="PS50113"/>
    </source>
</evidence>
<evidence type="ECO:0000256" key="11">
    <source>
        <dbReference type="ARBA" id="ARBA00023012"/>
    </source>
</evidence>
<dbReference type="SMART" id="SM00086">
    <property type="entry name" value="PAC"/>
    <property type="match status" value="1"/>
</dbReference>
<evidence type="ECO:0000256" key="10">
    <source>
        <dbReference type="ARBA" id="ARBA00022989"/>
    </source>
</evidence>
<dbReference type="PROSITE" id="PS50112">
    <property type="entry name" value="PAS"/>
    <property type="match status" value="1"/>
</dbReference>
<dbReference type="InterPro" id="IPR035965">
    <property type="entry name" value="PAS-like_dom_sf"/>
</dbReference>
<dbReference type="InterPro" id="IPR011006">
    <property type="entry name" value="CheY-like_superfamily"/>
</dbReference>
<feature type="modified residue" description="4-aspartylphosphate" evidence="15">
    <location>
        <position position="886"/>
    </location>
</feature>
<dbReference type="SUPFAM" id="SSF47384">
    <property type="entry name" value="Homodimeric domain of signal transducing histidine kinase"/>
    <property type="match status" value="1"/>
</dbReference>
<dbReference type="InterPro" id="IPR000700">
    <property type="entry name" value="PAS-assoc_C"/>
</dbReference>
<dbReference type="Gene3D" id="3.30.565.10">
    <property type="entry name" value="Histidine kinase-like ATPase, C-terminal domain"/>
    <property type="match status" value="1"/>
</dbReference>
<dbReference type="SUPFAM" id="SSF55781">
    <property type="entry name" value="GAF domain-like"/>
    <property type="match status" value="1"/>
</dbReference>
<keyword evidence="8" id="KW-0418">Kinase</keyword>
<dbReference type="InterPro" id="IPR001610">
    <property type="entry name" value="PAC"/>
</dbReference>
<dbReference type="CDD" id="cd16922">
    <property type="entry name" value="HATPase_EvgS-ArcB-TorS-like"/>
    <property type="match status" value="1"/>
</dbReference>
<accession>A0ABR9AKU0</accession>
<dbReference type="InterPro" id="IPR042463">
    <property type="entry name" value="HNOB_dom_associated_sf"/>
</dbReference>
<dbReference type="InterPro" id="IPR029016">
    <property type="entry name" value="GAF-like_dom_sf"/>
</dbReference>
<evidence type="ECO:0000259" key="17">
    <source>
        <dbReference type="PROSITE" id="PS50109"/>
    </source>
</evidence>
<dbReference type="Pfam" id="PF01590">
    <property type="entry name" value="GAF"/>
    <property type="match status" value="1"/>
</dbReference>
<evidence type="ECO:0000256" key="5">
    <source>
        <dbReference type="ARBA" id="ARBA00022679"/>
    </source>
</evidence>
<keyword evidence="11" id="KW-0902">Two-component regulatory system</keyword>
<gene>
    <name evidence="22" type="ORF">IFO69_09470</name>
</gene>
<dbReference type="SMART" id="SM00065">
    <property type="entry name" value="GAF"/>
    <property type="match status" value="1"/>
</dbReference>
<keyword evidence="12" id="KW-0472">Membrane</keyword>
<evidence type="ECO:0000256" key="8">
    <source>
        <dbReference type="ARBA" id="ARBA00022777"/>
    </source>
</evidence>
<dbReference type="InterPro" id="IPR036890">
    <property type="entry name" value="HATPase_C_sf"/>
</dbReference>
<dbReference type="PROSITE" id="PS50894">
    <property type="entry name" value="HPT"/>
    <property type="match status" value="1"/>
</dbReference>
<evidence type="ECO:0000313" key="22">
    <source>
        <dbReference type="EMBL" id="MBD8488972.1"/>
    </source>
</evidence>
<keyword evidence="7" id="KW-0547">Nucleotide-binding</keyword>
<feature type="domain" description="PAC" evidence="20">
    <location>
        <begin position="522"/>
        <end position="574"/>
    </location>
</feature>
<evidence type="ECO:0000256" key="12">
    <source>
        <dbReference type="ARBA" id="ARBA00023136"/>
    </source>
</evidence>
<feature type="domain" description="Response regulatory" evidence="18">
    <location>
        <begin position="837"/>
        <end position="952"/>
    </location>
</feature>
<dbReference type="PANTHER" id="PTHR45339">
    <property type="entry name" value="HYBRID SIGNAL TRANSDUCTION HISTIDINE KINASE J"/>
    <property type="match status" value="1"/>
</dbReference>
<keyword evidence="13" id="KW-0141">cGMP biosynthesis</keyword>
<evidence type="ECO:0000256" key="1">
    <source>
        <dbReference type="ARBA" id="ARBA00000085"/>
    </source>
</evidence>
<keyword evidence="10" id="KW-1133">Transmembrane helix</keyword>
<protein>
    <submittedName>
        <fullName evidence="22">Response regulator</fullName>
    </submittedName>
</protein>
<keyword evidence="23" id="KW-1185">Reference proteome</keyword>
<feature type="domain" description="PAS" evidence="19">
    <location>
        <begin position="449"/>
        <end position="493"/>
    </location>
</feature>
<dbReference type="SMART" id="SM00387">
    <property type="entry name" value="HATPase_c"/>
    <property type="match status" value="1"/>
</dbReference>
<evidence type="ECO:0000256" key="13">
    <source>
        <dbReference type="ARBA" id="ARBA00023293"/>
    </source>
</evidence>
<dbReference type="PANTHER" id="PTHR45339:SF1">
    <property type="entry name" value="HYBRID SIGNAL TRANSDUCTION HISTIDINE KINASE J"/>
    <property type="match status" value="1"/>
</dbReference>
<organism evidence="22 23">
    <name type="scientific">Echinicola arenosa</name>
    <dbReference type="NCBI Taxonomy" id="2774144"/>
    <lineage>
        <taxon>Bacteria</taxon>
        <taxon>Pseudomonadati</taxon>
        <taxon>Bacteroidota</taxon>
        <taxon>Cytophagia</taxon>
        <taxon>Cytophagales</taxon>
        <taxon>Cyclobacteriaceae</taxon>
        <taxon>Echinicola</taxon>
    </lineage>
</organism>
<feature type="coiled-coil region" evidence="16">
    <location>
        <begin position="133"/>
        <end position="170"/>
    </location>
</feature>
<keyword evidence="6" id="KW-0812">Transmembrane</keyword>
<dbReference type="InterPro" id="IPR011645">
    <property type="entry name" value="HNOB_dom_associated"/>
</dbReference>
<comment type="caution">
    <text evidence="22">The sequence shown here is derived from an EMBL/GenBank/DDBJ whole genome shotgun (WGS) entry which is preliminary data.</text>
</comment>
<dbReference type="Gene3D" id="3.40.50.2300">
    <property type="match status" value="1"/>
</dbReference>
<dbReference type="RefSeq" id="WP_192009868.1">
    <property type="nucleotide sequence ID" value="NZ_JACYTQ010000003.1"/>
</dbReference>
<reference evidence="22 23" key="1">
    <citation type="submission" date="2020-09" db="EMBL/GenBank/DDBJ databases">
        <title>Echinicola sp. CAU 1574 isolated from sand of Sido Beach.</title>
        <authorList>
            <person name="Kim W."/>
        </authorList>
    </citation>
    <scope>NUCLEOTIDE SEQUENCE [LARGE SCALE GENOMIC DNA]</scope>
    <source>
        <strain evidence="22 23">CAU 1574</strain>
    </source>
</reference>
<dbReference type="SMART" id="SM00388">
    <property type="entry name" value="HisKA"/>
    <property type="match status" value="1"/>
</dbReference>
<evidence type="ECO:0000256" key="14">
    <source>
        <dbReference type="PROSITE-ProRule" id="PRU00110"/>
    </source>
</evidence>
<evidence type="ECO:0000256" key="4">
    <source>
        <dbReference type="ARBA" id="ARBA00022553"/>
    </source>
</evidence>
<dbReference type="NCBIfam" id="TIGR00229">
    <property type="entry name" value="sensory_box"/>
    <property type="match status" value="1"/>
</dbReference>